<dbReference type="InterPro" id="IPR050181">
    <property type="entry name" value="Cold_shock_domain"/>
</dbReference>
<protein>
    <submittedName>
        <fullName evidence="2">Y-box-binding protein 2</fullName>
    </submittedName>
</protein>
<proteinExistence type="predicted"/>
<dbReference type="InParanoid" id="L5K627"/>
<dbReference type="InterPro" id="IPR002059">
    <property type="entry name" value="CSP_DNA-bd"/>
</dbReference>
<accession>L5K627</accession>
<dbReference type="GO" id="GO:0003676">
    <property type="term" value="F:nucleic acid binding"/>
    <property type="evidence" value="ECO:0007669"/>
    <property type="project" value="InterPro"/>
</dbReference>
<dbReference type="Pfam" id="PF00313">
    <property type="entry name" value="CSD"/>
    <property type="match status" value="1"/>
</dbReference>
<reference evidence="3" key="1">
    <citation type="journal article" date="2013" name="Science">
        <title>Comparative analysis of bat genomes provides insight into the evolution of flight and immunity.</title>
        <authorList>
            <person name="Zhang G."/>
            <person name="Cowled C."/>
            <person name="Shi Z."/>
            <person name="Huang Z."/>
            <person name="Bishop-Lilly K.A."/>
            <person name="Fang X."/>
            <person name="Wynne J.W."/>
            <person name="Xiong Z."/>
            <person name="Baker M.L."/>
            <person name="Zhao W."/>
            <person name="Tachedjian M."/>
            <person name="Zhu Y."/>
            <person name="Zhou P."/>
            <person name="Jiang X."/>
            <person name="Ng J."/>
            <person name="Yang L."/>
            <person name="Wu L."/>
            <person name="Xiao J."/>
            <person name="Feng Y."/>
            <person name="Chen Y."/>
            <person name="Sun X."/>
            <person name="Zhang Y."/>
            <person name="Marsh G.A."/>
            <person name="Crameri G."/>
            <person name="Broder C.C."/>
            <person name="Frey K.G."/>
            <person name="Wang L.F."/>
            <person name="Wang J."/>
        </authorList>
    </citation>
    <scope>NUCLEOTIDE SEQUENCE [LARGE SCALE GENOMIC DNA]</scope>
</reference>
<dbReference type="STRING" id="9402.L5K627"/>
<feature type="domain" description="CSD" evidence="1">
    <location>
        <begin position="4"/>
        <end position="50"/>
    </location>
</feature>
<evidence type="ECO:0000313" key="2">
    <source>
        <dbReference type="EMBL" id="ELK06965.1"/>
    </source>
</evidence>
<dbReference type="InterPro" id="IPR012340">
    <property type="entry name" value="NA-bd_OB-fold"/>
</dbReference>
<sequence length="148" mass="17226">MIKYEHGYDFINRNDTKENVYVHQIAIKNNPGKYLYSVKTVEFDVVEEQRVQRQQMLQALMELQCKAINMWETVAIIDPIQVAGVLHTVASRITRVVRLGAKKKELESVLKGQAQQQQPYQRHSYHFTILGDSVSFHHCIPTLLCRDK</sequence>
<dbReference type="PANTHER" id="PTHR11544">
    <property type="entry name" value="COLD SHOCK DOMAIN CONTAINING PROTEINS"/>
    <property type="match status" value="1"/>
</dbReference>
<organism evidence="2 3">
    <name type="scientific">Pteropus alecto</name>
    <name type="common">Black flying fox</name>
    <dbReference type="NCBI Taxonomy" id="9402"/>
    <lineage>
        <taxon>Eukaryota</taxon>
        <taxon>Metazoa</taxon>
        <taxon>Chordata</taxon>
        <taxon>Craniata</taxon>
        <taxon>Vertebrata</taxon>
        <taxon>Euteleostomi</taxon>
        <taxon>Mammalia</taxon>
        <taxon>Eutheria</taxon>
        <taxon>Laurasiatheria</taxon>
        <taxon>Chiroptera</taxon>
        <taxon>Yinpterochiroptera</taxon>
        <taxon>Pteropodoidea</taxon>
        <taxon>Pteropodidae</taxon>
        <taxon>Pteropodinae</taxon>
        <taxon>Pteropus</taxon>
    </lineage>
</organism>
<gene>
    <name evidence="2" type="ORF">PAL_GLEAN10001746</name>
</gene>
<dbReference type="EMBL" id="KB030991">
    <property type="protein sequence ID" value="ELK06965.1"/>
    <property type="molecule type" value="Genomic_DNA"/>
</dbReference>
<dbReference type="Gene3D" id="2.40.50.140">
    <property type="entry name" value="Nucleic acid-binding proteins"/>
    <property type="match status" value="1"/>
</dbReference>
<dbReference type="AlphaFoldDB" id="L5K627"/>
<keyword evidence="3" id="KW-1185">Reference proteome</keyword>
<name>L5K627_PTEAL</name>
<dbReference type="Proteomes" id="UP000010552">
    <property type="component" value="Unassembled WGS sequence"/>
</dbReference>
<evidence type="ECO:0000259" key="1">
    <source>
        <dbReference type="Pfam" id="PF00313"/>
    </source>
</evidence>
<evidence type="ECO:0000313" key="3">
    <source>
        <dbReference type="Proteomes" id="UP000010552"/>
    </source>
</evidence>